<organism evidence="1 2">
    <name type="scientific">Paractinoplanes lichenicola</name>
    <dbReference type="NCBI Taxonomy" id="2802976"/>
    <lineage>
        <taxon>Bacteria</taxon>
        <taxon>Bacillati</taxon>
        <taxon>Actinomycetota</taxon>
        <taxon>Actinomycetes</taxon>
        <taxon>Micromonosporales</taxon>
        <taxon>Micromonosporaceae</taxon>
        <taxon>Paractinoplanes</taxon>
    </lineage>
</organism>
<keyword evidence="2" id="KW-1185">Reference proteome</keyword>
<name>A0ABS1W453_9ACTN</name>
<dbReference type="RefSeq" id="WP_202998252.1">
    <property type="nucleotide sequence ID" value="NZ_JAENHO010000019.1"/>
</dbReference>
<evidence type="ECO:0000313" key="2">
    <source>
        <dbReference type="Proteomes" id="UP000598996"/>
    </source>
</evidence>
<sequence length="109" mass="12220">MSVTWLTGQTEFFFAVNGEPELEAVHNRRAVLIIPHTARLIYVDFKFDTAFVYGGLKRRDGRARVAEGLATFGQDDLPAAPAWVRRLVVEAAPPMTLPSRLDVEVNQNH</sequence>
<evidence type="ECO:0000313" key="1">
    <source>
        <dbReference type="EMBL" id="MBL7261502.1"/>
    </source>
</evidence>
<dbReference type="EMBL" id="JAENHO010000019">
    <property type="protein sequence ID" value="MBL7261502.1"/>
    <property type="molecule type" value="Genomic_DNA"/>
</dbReference>
<reference evidence="1 2" key="1">
    <citation type="submission" date="2021-01" db="EMBL/GenBank/DDBJ databases">
        <title>Actinoplanes sp. nov. LDG1-01 isolated from lichen.</title>
        <authorList>
            <person name="Saeng-In P."/>
            <person name="Phongsopitanun W."/>
            <person name="Kanchanasin P."/>
            <person name="Yuki M."/>
            <person name="Kudo T."/>
            <person name="Ohkuma M."/>
            <person name="Tanasupawat S."/>
        </authorList>
    </citation>
    <scope>NUCLEOTIDE SEQUENCE [LARGE SCALE GENOMIC DNA]</scope>
    <source>
        <strain evidence="1 2">LDG1-01</strain>
    </source>
</reference>
<protein>
    <submittedName>
        <fullName evidence="1">Uncharacterized protein</fullName>
    </submittedName>
</protein>
<gene>
    <name evidence="1" type="ORF">JKJ07_45180</name>
</gene>
<comment type="caution">
    <text evidence="1">The sequence shown here is derived from an EMBL/GenBank/DDBJ whole genome shotgun (WGS) entry which is preliminary data.</text>
</comment>
<proteinExistence type="predicted"/>
<accession>A0ABS1W453</accession>
<dbReference type="Proteomes" id="UP000598996">
    <property type="component" value="Unassembled WGS sequence"/>
</dbReference>